<gene>
    <name evidence="2" type="ORF">B0T25DRAFT_354784</name>
</gene>
<evidence type="ECO:0000256" key="1">
    <source>
        <dbReference type="SAM" id="MobiDB-lite"/>
    </source>
</evidence>
<dbReference type="Gene3D" id="3.40.140.10">
    <property type="entry name" value="Cytidine Deaminase, domain 2"/>
    <property type="match status" value="1"/>
</dbReference>
<name>A0AAJ0H720_9PEZI</name>
<dbReference type="GO" id="GO:0006139">
    <property type="term" value="P:nucleobase-containing compound metabolic process"/>
    <property type="evidence" value="ECO:0007669"/>
    <property type="project" value="UniProtKB-ARBA"/>
</dbReference>
<accession>A0AAJ0H720</accession>
<protein>
    <recommendedName>
        <fullName evidence="4">CMP/dCMP-type deaminase domain-containing protein</fullName>
    </recommendedName>
</protein>
<proteinExistence type="predicted"/>
<dbReference type="SUPFAM" id="SSF53927">
    <property type="entry name" value="Cytidine deaminase-like"/>
    <property type="match status" value="1"/>
</dbReference>
<evidence type="ECO:0000313" key="2">
    <source>
        <dbReference type="EMBL" id="KAK3341849.1"/>
    </source>
</evidence>
<feature type="region of interest" description="Disordered" evidence="1">
    <location>
        <begin position="70"/>
        <end position="105"/>
    </location>
</feature>
<dbReference type="EMBL" id="JAUIQD010000008">
    <property type="protein sequence ID" value="KAK3341849.1"/>
    <property type="molecule type" value="Genomic_DNA"/>
</dbReference>
<evidence type="ECO:0000313" key="3">
    <source>
        <dbReference type="Proteomes" id="UP001275084"/>
    </source>
</evidence>
<keyword evidence="3" id="KW-1185">Reference proteome</keyword>
<dbReference type="GO" id="GO:0003824">
    <property type="term" value="F:catalytic activity"/>
    <property type="evidence" value="ECO:0007669"/>
    <property type="project" value="InterPro"/>
</dbReference>
<reference evidence="2" key="1">
    <citation type="journal article" date="2023" name="Mol. Phylogenet. Evol.">
        <title>Genome-scale phylogeny and comparative genomics of the fungal order Sordariales.</title>
        <authorList>
            <person name="Hensen N."/>
            <person name="Bonometti L."/>
            <person name="Westerberg I."/>
            <person name="Brannstrom I.O."/>
            <person name="Guillou S."/>
            <person name="Cros-Aarteil S."/>
            <person name="Calhoun S."/>
            <person name="Haridas S."/>
            <person name="Kuo A."/>
            <person name="Mondo S."/>
            <person name="Pangilinan J."/>
            <person name="Riley R."/>
            <person name="LaButti K."/>
            <person name="Andreopoulos B."/>
            <person name="Lipzen A."/>
            <person name="Chen C."/>
            <person name="Yan M."/>
            <person name="Daum C."/>
            <person name="Ng V."/>
            <person name="Clum A."/>
            <person name="Steindorff A."/>
            <person name="Ohm R.A."/>
            <person name="Martin F."/>
            <person name="Silar P."/>
            <person name="Natvig D.O."/>
            <person name="Lalanne C."/>
            <person name="Gautier V."/>
            <person name="Ament-Velasquez S.L."/>
            <person name="Kruys A."/>
            <person name="Hutchinson M.I."/>
            <person name="Powell A.J."/>
            <person name="Barry K."/>
            <person name="Miller A.N."/>
            <person name="Grigoriev I.V."/>
            <person name="Debuchy R."/>
            <person name="Gladieux P."/>
            <person name="Hiltunen Thoren M."/>
            <person name="Johannesson H."/>
        </authorList>
    </citation>
    <scope>NUCLEOTIDE SEQUENCE</scope>
    <source>
        <strain evidence="2">CBS 955.72</strain>
    </source>
</reference>
<dbReference type="InterPro" id="IPR016193">
    <property type="entry name" value="Cytidine_deaminase-like"/>
</dbReference>
<dbReference type="Proteomes" id="UP001275084">
    <property type="component" value="Unassembled WGS sequence"/>
</dbReference>
<sequence length="216" mass="23147">MKNDQYLNLCLQQAAQSPLFFRHGCIVVKGGKVIGQGFNDHRSGYDGGALKTGTLPTASFLLDGTVAELKRRRKSKSKKTHPPSSSRAATFTPFERSGGARQPNTCLSMHSEMMAINSALASSSTLAASTASHIKPGSKLSGGSHKPRRLVRSDAVKSYVERVCLEAMAPQFQQCPGAAQGEEWRFEAGACGRLASSQEFFPGLPSESASHSEQDD</sequence>
<dbReference type="AlphaFoldDB" id="A0AAJ0H720"/>
<feature type="compositionally biased region" description="Basic residues" evidence="1">
    <location>
        <begin position="70"/>
        <end position="81"/>
    </location>
</feature>
<comment type="caution">
    <text evidence="2">The sequence shown here is derived from an EMBL/GenBank/DDBJ whole genome shotgun (WGS) entry which is preliminary data.</text>
</comment>
<evidence type="ECO:0008006" key="4">
    <source>
        <dbReference type="Google" id="ProtNLM"/>
    </source>
</evidence>
<reference evidence="2" key="2">
    <citation type="submission" date="2023-06" db="EMBL/GenBank/DDBJ databases">
        <authorList>
            <consortium name="Lawrence Berkeley National Laboratory"/>
            <person name="Haridas S."/>
            <person name="Hensen N."/>
            <person name="Bonometti L."/>
            <person name="Westerberg I."/>
            <person name="Brannstrom I.O."/>
            <person name="Guillou S."/>
            <person name="Cros-Aarteil S."/>
            <person name="Calhoun S."/>
            <person name="Kuo A."/>
            <person name="Mondo S."/>
            <person name="Pangilinan J."/>
            <person name="Riley R."/>
            <person name="Labutti K."/>
            <person name="Andreopoulos B."/>
            <person name="Lipzen A."/>
            <person name="Chen C."/>
            <person name="Yanf M."/>
            <person name="Daum C."/>
            <person name="Ng V."/>
            <person name="Clum A."/>
            <person name="Steindorff A."/>
            <person name="Ohm R."/>
            <person name="Martin F."/>
            <person name="Silar P."/>
            <person name="Natvig D."/>
            <person name="Lalanne C."/>
            <person name="Gautier V."/>
            <person name="Ament-Velasquez S.L."/>
            <person name="Kruys A."/>
            <person name="Hutchinson M.I."/>
            <person name="Powell A.J."/>
            <person name="Barry K."/>
            <person name="Miller A.N."/>
            <person name="Grigoriev I.V."/>
            <person name="Debuchy R."/>
            <person name="Gladieux P."/>
            <person name="Thoren M.H."/>
            <person name="Johannesson H."/>
        </authorList>
    </citation>
    <scope>NUCLEOTIDE SEQUENCE</scope>
    <source>
        <strain evidence="2">CBS 955.72</strain>
    </source>
</reference>
<organism evidence="2 3">
    <name type="scientific">Lasiosphaeria hispida</name>
    <dbReference type="NCBI Taxonomy" id="260671"/>
    <lineage>
        <taxon>Eukaryota</taxon>
        <taxon>Fungi</taxon>
        <taxon>Dikarya</taxon>
        <taxon>Ascomycota</taxon>
        <taxon>Pezizomycotina</taxon>
        <taxon>Sordariomycetes</taxon>
        <taxon>Sordariomycetidae</taxon>
        <taxon>Sordariales</taxon>
        <taxon>Lasiosphaeriaceae</taxon>
        <taxon>Lasiosphaeria</taxon>
    </lineage>
</organism>